<evidence type="ECO:0000313" key="1">
    <source>
        <dbReference type="EMBL" id="AJO68548.1"/>
    </source>
</evidence>
<dbReference type="GeneID" id="26995189"/>
<dbReference type="EMBL" id="KU179794">
    <property type="protein sequence ID" value="AML79821.1"/>
    <property type="molecule type" value="Genomic_DNA"/>
</dbReference>
<protein>
    <recommendedName>
        <fullName evidence="3">POTRA domain-containing protein</fullName>
    </recommendedName>
</protein>
<keyword evidence="1" id="KW-0934">Plastid</keyword>
<dbReference type="RefSeq" id="YP_009237740.1">
    <property type="nucleotide sequence ID" value="NC_029644.1"/>
</dbReference>
<accession>A0A0C5DI27</accession>
<organism evidence="1">
    <name type="scientific">Gracilariopsis lemaneiformis</name>
    <name type="common">Red alga</name>
    <name type="synonym">Gracilaria lemaneiformis</name>
    <dbReference type="NCBI Taxonomy" id="2782"/>
    <lineage>
        <taxon>Eukaryota</taxon>
        <taxon>Rhodophyta</taxon>
        <taxon>Florideophyceae</taxon>
        <taxon>Rhodymeniophycidae</taxon>
        <taxon>Gracilariales</taxon>
        <taxon>Gracilariaceae</taxon>
        <taxon>Gracilariopsis</taxon>
    </lineage>
</organism>
<geneLocation type="chloroplast" evidence="1"/>
<dbReference type="AlphaFoldDB" id="A0A0C5DI27"/>
<keyword evidence="1" id="KW-0150">Chloroplast</keyword>
<dbReference type="Gene3D" id="3.10.20.310">
    <property type="entry name" value="membrane protein fhac"/>
    <property type="match status" value="1"/>
</dbReference>
<proteinExistence type="predicted"/>
<dbReference type="EMBL" id="KP330491">
    <property type="protein sequence ID" value="AJO68548.1"/>
    <property type="molecule type" value="Genomic_DNA"/>
</dbReference>
<name>A0A0C5DI27_GRALE</name>
<gene>
    <name evidence="1" type="primary">orf12</name>
</gene>
<sequence>MLFTFFFFLINTIYYIWYDKIPEKYNYLIVPNTCFQQRLNFDKKNNVRIKIYKCNKYLLKKIENYKFNIWKFIKNHNLKNKYLYKYIYILQQFGFINSIHRHMILCTQYKQTIFNIKVNPILKKVNIIHHKQLKIYSKLLSILFKQQLGLPKNYLHIQRSINIIYNWYLYKGYQWTNINIINTPESHEISILIDEGKIYEVNLVCKTYGIKKNIILIN</sequence>
<reference evidence="2" key="2">
    <citation type="journal article" date="2016" name="Mitochondrial DNA Part B Resour">
        <title>The complete chloroplast genome of Gracilariopsis lemaneiformis, an important economic red alga of the family Gracilariaceae.</title>
        <authorList>
            <person name="Zhang Y."/>
            <person name="Guo Y.-M."/>
            <person name="Li T.-J."/>
            <person name="Chen C.-H."/>
            <person name="Shen K.-N."/>
            <person name="Hsiao C.-D."/>
        </authorList>
    </citation>
    <scope>NUCLEOTIDE SEQUENCE</scope>
</reference>
<evidence type="ECO:0000313" key="2">
    <source>
        <dbReference type="EMBL" id="AML79821.1"/>
    </source>
</evidence>
<evidence type="ECO:0008006" key="3">
    <source>
        <dbReference type="Google" id="ProtNLM"/>
    </source>
</evidence>
<reference evidence="1" key="1">
    <citation type="submission" date="2014-12" db="EMBL/GenBank/DDBJ databases">
        <title>The complete chloroplast genome of Gracilariopsis lemaneiformis.</title>
        <authorList>
            <person name="Bi G."/>
            <person name="Du Q."/>
            <person name="Sui Z."/>
            <person name="Mao Y."/>
        </authorList>
    </citation>
    <scope>NUCLEOTIDE SEQUENCE</scope>
</reference>